<dbReference type="Gene3D" id="2.130.10.30">
    <property type="entry name" value="Regulator of chromosome condensation 1/beta-lactamase-inhibitor protein II"/>
    <property type="match status" value="1"/>
</dbReference>
<reference evidence="3 4" key="1">
    <citation type="submission" date="2021-05" db="EMBL/GenBank/DDBJ databases">
        <title>Genome Assembly of Synthetic Allotetraploid Brassica napus Reveals Homoeologous Exchanges between Subgenomes.</title>
        <authorList>
            <person name="Davis J.T."/>
        </authorList>
    </citation>
    <scope>NUCLEOTIDE SEQUENCE [LARGE SCALE GENOMIC DNA]</scope>
    <source>
        <strain evidence="4">cv. Da-Ae</strain>
        <tissue evidence="3">Seedling</tissue>
    </source>
</reference>
<proteinExistence type="predicted"/>
<accession>A0ABQ8DAF3</accession>
<dbReference type="Proteomes" id="UP000824890">
    <property type="component" value="Unassembled WGS sequence"/>
</dbReference>
<dbReference type="SUPFAM" id="SSF50985">
    <property type="entry name" value="RCC1/BLIP-II"/>
    <property type="match status" value="1"/>
</dbReference>
<evidence type="ECO:0000256" key="2">
    <source>
        <dbReference type="PROSITE-ProRule" id="PRU00235"/>
    </source>
</evidence>
<name>A0ABQ8DAF3_BRANA</name>
<protein>
    <submittedName>
        <fullName evidence="3">Uncharacterized protein</fullName>
    </submittedName>
</protein>
<keyword evidence="4" id="KW-1185">Reference proteome</keyword>
<dbReference type="InterPro" id="IPR051625">
    <property type="entry name" value="Signaling_Regulatory_Domain"/>
</dbReference>
<organism evidence="3 4">
    <name type="scientific">Brassica napus</name>
    <name type="common">Rape</name>
    <dbReference type="NCBI Taxonomy" id="3708"/>
    <lineage>
        <taxon>Eukaryota</taxon>
        <taxon>Viridiplantae</taxon>
        <taxon>Streptophyta</taxon>
        <taxon>Embryophyta</taxon>
        <taxon>Tracheophyta</taxon>
        <taxon>Spermatophyta</taxon>
        <taxon>Magnoliopsida</taxon>
        <taxon>eudicotyledons</taxon>
        <taxon>Gunneridae</taxon>
        <taxon>Pentapetalae</taxon>
        <taxon>rosids</taxon>
        <taxon>malvids</taxon>
        <taxon>Brassicales</taxon>
        <taxon>Brassicaceae</taxon>
        <taxon>Brassiceae</taxon>
        <taxon>Brassica</taxon>
    </lineage>
</organism>
<comment type="caution">
    <text evidence="3">The sequence shown here is derived from an EMBL/GenBank/DDBJ whole genome shotgun (WGS) entry which is preliminary data.</text>
</comment>
<gene>
    <name evidence="3" type="ORF">HID58_018583</name>
</gene>
<evidence type="ECO:0000313" key="4">
    <source>
        <dbReference type="Proteomes" id="UP000824890"/>
    </source>
</evidence>
<dbReference type="PROSITE" id="PS50012">
    <property type="entry name" value="RCC1_3"/>
    <property type="match status" value="2"/>
</dbReference>
<feature type="repeat" description="RCC1" evidence="2">
    <location>
        <begin position="65"/>
        <end position="116"/>
    </location>
</feature>
<evidence type="ECO:0000313" key="3">
    <source>
        <dbReference type="EMBL" id="KAH0926327.1"/>
    </source>
</evidence>
<feature type="non-terminal residue" evidence="3">
    <location>
        <position position="1"/>
    </location>
</feature>
<feature type="repeat" description="RCC1" evidence="2">
    <location>
        <begin position="117"/>
        <end position="168"/>
    </location>
</feature>
<keyword evidence="1" id="KW-0677">Repeat</keyword>
<dbReference type="Pfam" id="PF00415">
    <property type="entry name" value="RCC1"/>
    <property type="match status" value="2"/>
</dbReference>
<dbReference type="InterPro" id="IPR009091">
    <property type="entry name" value="RCC1/BLIP-II"/>
</dbReference>
<sequence length="182" mass="19974">NTIEAQAWNYNGREELGSQLCPVNLSNARVGGMVRVQGSEYWHMAEVLRLKAEDSFTLDLSIGKRFAAMWGCGDYRRLGLGSLESQWTPSVCSALSDHSIRALSCSRAHTLFLTETRRVFATGLNDCGQLGVSDVNTHALEPLEVSGTENDILHISAGYNHSAAVTGKYKHSVLHYIVMTSN</sequence>
<dbReference type="EMBL" id="JAGKQM010000005">
    <property type="protein sequence ID" value="KAH0926327.1"/>
    <property type="molecule type" value="Genomic_DNA"/>
</dbReference>
<dbReference type="PANTHER" id="PTHR22872">
    <property type="entry name" value="BTK-BINDING PROTEIN-RELATED"/>
    <property type="match status" value="1"/>
</dbReference>
<evidence type="ECO:0000256" key="1">
    <source>
        <dbReference type="ARBA" id="ARBA00022737"/>
    </source>
</evidence>
<dbReference type="InterPro" id="IPR000408">
    <property type="entry name" value="Reg_chr_condens"/>
</dbReference>